<evidence type="ECO:0000313" key="2">
    <source>
        <dbReference type="Proteomes" id="UP000616151"/>
    </source>
</evidence>
<dbReference type="Proteomes" id="UP000616151">
    <property type="component" value="Unassembled WGS sequence"/>
</dbReference>
<accession>A0ACC5R550</accession>
<protein>
    <submittedName>
        <fullName evidence="1">Uncharacterized protein</fullName>
    </submittedName>
</protein>
<organism evidence="1 2">
    <name type="scientific">Taklimakanibacter albus</name>
    <dbReference type="NCBI Taxonomy" id="2800327"/>
    <lineage>
        <taxon>Bacteria</taxon>
        <taxon>Pseudomonadati</taxon>
        <taxon>Pseudomonadota</taxon>
        <taxon>Alphaproteobacteria</taxon>
        <taxon>Hyphomicrobiales</taxon>
        <taxon>Aestuariivirgaceae</taxon>
        <taxon>Taklimakanibacter</taxon>
    </lineage>
</organism>
<dbReference type="EMBL" id="JAENHL010000007">
    <property type="protein sequence ID" value="MBK1867744.1"/>
    <property type="molecule type" value="Genomic_DNA"/>
</dbReference>
<sequence length="342" mass="38335">MDLLSLHYRASRRAEFKTIDDIFFNQELKSWFVFKPELVIDLLRDDDRLIVPDTVANIKMLEARYKRQFPNLIYAVSHIPLLLNGEVHRDIRRGLAEIVSRGRPRILAGLPELMARHIAPLDQETHPEWVSARLSPLVGEIFGIMCDCPVPLPFPKLALTRLFDRFVSLAALGEAEKHAGQLRQRLAETAPHVDQAYAVALLVLGRDSLLGTLATAFHTILSENEGKCFADIEFPDFPPETGVAIAERIATTDITVGARTIAAGDRVRMYFQPISDMSSANKQALFGAGAHSCLGRPISLDVWRAMIETCKGFSSRLISVSCEFESNNIFVMPQFLRTEHAR</sequence>
<name>A0ACC5R550_9HYPH</name>
<evidence type="ECO:0000313" key="1">
    <source>
        <dbReference type="EMBL" id="MBK1867744.1"/>
    </source>
</evidence>
<reference evidence="1" key="1">
    <citation type="submission" date="2021-01" db="EMBL/GenBank/DDBJ databases">
        <authorList>
            <person name="Sun Q."/>
        </authorList>
    </citation>
    <scope>NUCLEOTIDE SEQUENCE</scope>
    <source>
        <strain evidence="1">YIM B02566</strain>
    </source>
</reference>
<proteinExistence type="predicted"/>
<comment type="caution">
    <text evidence="1">The sequence shown here is derived from an EMBL/GenBank/DDBJ whole genome shotgun (WGS) entry which is preliminary data.</text>
</comment>
<gene>
    <name evidence="1" type="ORF">JHL16_15405</name>
</gene>
<keyword evidence="2" id="KW-1185">Reference proteome</keyword>